<dbReference type="PANTHER" id="PTHR11138">
    <property type="entry name" value="METHIONYL-TRNA FORMYLTRANSFERASE"/>
    <property type="match status" value="1"/>
</dbReference>
<dbReference type="InterPro" id="IPR005793">
    <property type="entry name" value="Formyl_trans_C"/>
</dbReference>
<dbReference type="InterPro" id="IPR001555">
    <property type="entry name" value="GART_AS"/>
</dbReference>
<dbReference type="CDD" id="cd08369">
    <property type="entry name" value="FMT_core"/>
    <property type="match status" value="1"/>
</dbReference>
<proteinExistence type="predicted"/>
<evidence type="ECO:0000313" key="4">
    <source>
        <dbReference type="Proteomes" id="UP000683493"/>
    </source>
</evidence>
<dbReference type="Pfam" id="PF00551">
    <property type="entry name" value="Formyl_trans_N"/>
    <property type="match status" value="1"/>
</dbReference>
<dbReference type="PANTHER" id="PTHR11138:SF5">
    <property type="entry name" value="METHIONYL-TRNA FORMYLTRANSFERASE, MITOCHONDRIAL"/>
    <property type="match status" value="1"/>
</dbReference>
<name>A0ABX8JCC9_9BACT</name>
<dbReference type="Pfam" id="PF02911">
    <property type="entry name" value="Formyl_trans_C"/>
    <property type="match status" value="1"/>
</dbReference>
<feature type="domain" description="Formyl transferase C-terminal" evidence="2">
    <location>
        <begin position="201"/>
        <end position="281"/>
    </location>
</feature>
<feature type="domain" description="Formyl transferase N-terminal" evidence="1">
    <location>
        <begin position="62"/>
        <end position="173"/>
    </location>
</feature>
<protein>
    <submittedName>
        <fullName evidence="3">Methionyl-tRNA formyltransferase</fullName>
    </submittedName>
</protein>
<gene>
    <name evidence="3" type="ORF">KP005_11310</name>
</gene>
<dbReference type="InterPro" id="IPR002376">
    <property type="entry name" value="Formyl_transf_N"/>
</dbReference>
<organism evidence="3 4">
    <name type="scientific">Geomonas diazotrophica</name>
    <dbReference type="NCBI Taxonomy" id="2843197"/>
    <lineage>
        <taxon>Bacteria</taxon>
        <taxon>Pseudomonadati</taxon>
        <taxon>Thermodesulfobacteriota</taxon>
        <taxon>Desulfuromonadia</taxon>
        <taxon>Geobacterales</taxon>
        <taxon>Geobacteraceae</taxon>
        <taxon>Geomonas</taxon>
    </lineage>
</organism>
<reference evidence="3 4" key="1">
    <citation type="submission" date="2021-06" db="EMBL/GenBank/DDBJ databases">
        <title>Gemonas diversity in paddy soil.</title>
        <authorList>
            <person name="Liu G."/>
        </authorList>
    </citation>
    <scope>NUCLEOTIDE SEQUENCE [LARGE SCALE GENOMIC DNA]</scope>
    <source>
        <strain evidence="3 4">RG29</strain>
    </source>
</reference>
<evidence type="ECO:0000259" key="2">
    <source>
        <dbReference type="Pfam" id="PF02911"/>
    </source>
</evidence>
<sequence>MKLGYFGDGPWSHKALDRILENPELEVAFIVARYDKADPVLGQYAQRLGVPFYLHPDVNSSEFLGIAGAHCCDIYVSMSFNQILRKQILESVPHGFINCHAGALPFYRGRNILNWALINGESRFGVTVHYVDEGIDTGDIILQRFAEITDSDDYATLLDKAIDLCASILPDALSQIARGEQQRISQSSIHPVGFYCSQRRPGDEWIDWSLPSRNLHNFVRALTTPGPGARTIFNDKDLAVLRSELIVDAPLYYDRPGTVVGRDASGIVVKTGDATVRITKVADVASDGSLVNERTPAFRMGSVLGFDTLAMVAAMRERRSRP</sequence>
<dbReference type="PROSITE" id="PS00373">
    <property type="entry name" value="GART"/>
    <property type="match status" value="1"/>
</dbReference>
<evidence type="ECO:0000313" key="3">
    <source>
        <dbReference type="EMBL" id="QWV95973.1"/>
    </source>
</evidence>
<accession>A0ABX8JCC9</accession>
<evidence type="ECO:0000259" key="1">
    <source>
        <dbReference type="Pfam" id="PF00551"/>
    </source>
</evidence>
<keyword evidence="4" id="KW-1185">Reference proteome</keyword>
<dbReference type="EMBL" id="CP076724">
    <property type="protein sequence ID" value="QWV95973.1"/>
    <property type="molecule type" value="Genomic_DNA"/>
</dbReference>
<dbReference type="Proteomes" id="UP000683493">
    <property type="component" value="Chromosome"/>
</dbReference>